<proteinExistence type="predicted"/>
<feature type="compositionally biased region" description="Basic and acidic residues" evidence="1">
    <location>
        <begin position="79"/>
        <end position="94"/>
    </location>
</feature>
<dbReference type="Proteomes" id="UP000646365">
    <property type="component" value="Unassembled WGS sequence"/>
</dbReference>
<reference evidence="2" key="1">
    <citation type="journal article" date="2014" name="Int. J. Syst. Evol. Microbiol.">
        <title>Complete genome sequence of Corynebacterium casei LMG S-19264T (=DSM 44701T), isolated from a smear-ripened cheese.</title>
        <authorList>
            <consortium name="US DOE Joint Genome Institute (JGI-PGF)"/>
            <person name="Walter F."/>
            <person name="Albersmeier A."/>
            <person name="Kalinowski J."/>
            <person name="Ruckert C."/>
        </authorList>
    </citation>
    <scope>NUCLEOTIDE SEQUENCE</scope>
    <source>
        <strain evidence="2">CGMCC 1.15725</strain>
    </source>
</reference>
<dbReference type="EMBL" id="BMJQ01000014">
    <property type="protein sequence ID" value="GGF37190.1"/>
    <property type="molecule type" value="Genomic_DNA"/>
</dbReference>
<gene>
    <name evidence="2" type="ORF">GCM10011611_49650</name>
</gene>
<evidence type="ECO:0000313" key="2">
    <source>
        <dbReference type="EMBL" id="GGF37190.1"/>
    </source>
</evidence>
<dbReference type="RefSeq" id="WP_189050797.1">
    <property type="nucleotide sequence ID" value="NZ_BMJQ01000014.1"/>
</dbReference>
<accession>A0A8J3E4B4</accession>
<sequence>MTETALDRLLDDTDAQLDAALAAVETGDLIDLADLPPRVETICKLAVDGRRRDMADRLLQLSRKLDEIERLLRERLAAVTPETERVSDPKRASDVYRATAGAPKSKT</sequence>
<evidence type="ECO:0008006" key="4">
    <source>
        <dbReference type="Google" id="ProtNLM"/>
    </source>
</evidence>
<dbReference type="AlphaFoldDB" id="A0A8J3E4B4"/>
<keyword evidence="3" id="KW-1185">Reference proteome</keyword>
<comment type="caution">
    <text evidence="2">The sequence shown here is derived from an EMBL/GenBank/DDBJ whole genome shotgun (WGS) entry which is preliminary data.</text>
</comment>
<evidence type="ECO:0000313" key="3">
    <source>
        <dbReference type="Proteomes" id="UP000646365"/>
    </source>
</evidence>
<feature type="region of interest" description="Disordered" evidence="1">
    <location>
        <begin position="79"/>
        <end position="107"/>
    </location>
</feature>
<organism evidence="2 3">
    <name type="scientific">Aliidongia dinghuensis</name>
    <dbReference type="NCBI Taxonomy" id="1867774"/>
    <lineage>
        <taxon>Bacteria</taxon>
        <taxon>Pseudomonadati</taxon>
        <taxon>Pseudomonadota</taxon>
        <taxon>Alphaproteobacteria</taxon>
        <taxon>Rhodospirillales</taxon>
        <taxon>Dongiaceae</taxon>
        <taxon>Aliidongia</taxon>
    </lineage>
</organism>
<protein>
    <recommendedName>
        <fullName evidence="4">Flagellar protein FliT</fullName>
    </recommendedName>
</protein>
<reference evidence="2" key="2">
    <citation type="submission" date="2020-09" db="EMBL/GenBank/DDBJ databases">
        <authorList>
            <person name="Sun Q."/>
            <person name="Zhou Y."/>
        </authorList>
    </citation>
    <scope>NUCLEOTIDE SEQUENCE</scope>
    <source>
        <strain evidence="2">CGMCC 1.15725</strain>
    </source>
</reference>
<evidence type="ECO:0000256" key="1">
    <source>
        <dbReference type="SAM" id="MobiDB-lite"/>
    </source>
</evidence>
<name>A0A8J3E4B4_9PROT</name>